<sequence length="307" mass="34286">MSLSKTLVRRICIRAPQTAFRQHARPCLVRSPLAHPTLLRQGGRWDSTSMSQGPPQPKFYWLRRGAVLTLKLIFLWVPAMAAWLAVVSGVQLDFRTPEEVKHEEEEAQRLERFFDVEHLSEVEYAAEWAAKEQALAGIVEKLIRSRTLQESMESANRLEGSSFSSQEAGDTDQVMEFSYVHPPAEADRLNSLGAEIASEGYRPWNPRLVLSHKTGSVALVTMRFQHVQAAHGRSETWACTKLRVELITGLHGEAMEEPLCDLQGTSTYPDNCTGDDRRPSGGARPQSHEAGTGPFCSTDGHHHGRYG</sequence>
<proteinExistence type="predicted"/>
<keyword evidence="4" id="KW-1185">Reference proteome</keyword>
<evidence type="ECO:0000256" key="2">
    <source>
        <dbReference type="SAM" id="Phobius"/>
    </source>
</evidence>
<feature type="region of interest" description="Disordered" evidence="1">
    <location>
        <begin position="270"/>
        <end position="307"/>
    </location>
</feature>
<organism evidence="3 4">
    <name type="scientific">Durusdinium trenchii</name>
    <dbReference type="NCBI Taxonomy" id="1381693"/>
    <lineage>
        <taxon>Eukaryota</taxon>
        <taxon>Sar</taxon>
        <taxon>Alveolata</taxon>
        <taxon>Dinophyceae</taxon>
        <taxon>Suessiales</taxon>
        <taxon>Symbiodiniaceae</taxon>
        <taxon>Durusdinium</taxon>
    </lineage>
</organism>
<name>A0ABP0Q0P0_9DINO</name>
<reference evidence="3 4" key="1">
    <citation type="submission" date="2024-02" db="EMBL/GenBank/DDBJ databases">
        <authorList>
            <person name="Chen Y."/>
            <person name="Shah S."/>
            <person name="Dougan E. K."/>
            <person name="Thang M."/>
            <person name="Chan C."/>
        </authorList>
    </citation>
    <scope>NUCLEOTIDE SEQUENCE [LARGE SCALE GENOMIC DNA]</scope>
</reference>
<evidence type="ECO:0000313" key="4">
    <source>
        <dbReference type="Proteomes" id="UP001642484"/>
    </source>
</evidence>
<keyword evidence="2" id="KW-0812">Transmembrane</keyword>
<feature type="transmembrane region" description="Helical" evidence="2">
    <location>
        <begin position="66"/>
        <end position="86"/>
    </location>
</feature>
<gene>
    <name evidence="3" type="ORF">CCMP2556_LOCUS39836</name>
</gene>
<keyword evidence="2" id="KW-1133">Transmembrane helix</keyword>
<accession>A0ABP0Q0P0</accession>
<dbReference type="EMBL" id="CAXAMN010023840">
    <property type="protein sequence ID" value="CAK9081408.1"/>
    <property type="molecule type" value="Genomic_DNA"/>
</dbReference>
<comment type="caution">
    <text evidence="3">The sequence shown here is derived from an EMBL/GenBank/DDBJ whole genome shotgun (WGS) entry which is preliminary data.</text>
</comment>
<evidence type="ECO:0000256" key="1">
    <source>
        <dbReference type="SAM" id="MobiDB-lite"/>
    </source>
</evidence>
<keyword evidence="2" id="KW-0472">Membrane</keyword>
<protein>
    <submittedName>
        <fullName evidence="3">Uncharacterized protein</fullName>
    </submittedName>
</protein>
<evidence type="ECO:0000313" key="3">
    <source>
        <dbReference type="EMBL" id="CAK9081408.1"/>
    </source>
</evidence>
<dbReference type="Proteomes" id="UP001642484">
    <property type="component" value="Unassembled WGS sequence"/>
</dbReference>